<dbReference type="EMBL" id="ALBS01000204">
    <property type="protein sequence ID" value="EJT48409.1"/>
    <property type="molecule type" value="Genomic_DNA"/>
</dbReference>
<dbReference type="Pfam" id="PF02668">
    <property type="entry name" value="TauD"/>
    <property type="match status" value="1"/>
</dbReference>
<evidence type="ECO:0000313" key="4">
    <source>
        <dbReference type="Proteomes" id="UP000002748"/>
    </source>
</evidence>
<sequence>MAAVATAPDTPLGTLPTEAAAYFEPFALPASNQRQLSAPHAPGSVAPLALRPSKEITLDEAVSTISNLQKTGVLTSLLSQHGALLFRGVPVRNPADFSRFAHAFGYAPHEIIGLVVERGELAPNVSPANESSKETLIFNHNESPQVPHAPEYIFFYGHRAPKEGGETPVSSSLELFRRAQEEIPEFIEQLGKRGVRSSVTYKRGRQYAGGTTMQQAFGKEWAEDDDEETKRRKVEDQIRRYGRGEDTTWEWTDDGGVIVTHILPAIRTQPGTGLPVLFTGLAAYYRNLVVNGKQRYGVSQTYGDGEPIPEEYIKRLAEITDEITVLHKWQEGDLLVYDNVITQHGRHPWKGEQSDRVVYASLFDGEAPGAYGPQSWAKSVKALDG</sequence>
<evidence type="ECO:0000259" key="2">
    <source>
        <dbReference type="Pfam" id="PF02668"/>
    </source>
</evidence>
<gene>
    <name evidence="3" type="ORF">A1Q1_02541</name>
</gene>
<accession>J6EUY7</accession>
<dbReference type="Proteomes" id="UP000002748">
    <property type="component" value="Unassembled WGS sequence"/>
</dbReference>
<dbReference type="InterPro" id="IPR042098">
    <property type="entry name" value="TauD-like_sf"/>
</dbReference>
<reference evidence="3 4" key="1">
    <citation type="journal article" date="2012" name="Eukaryot. Cell">
        <title>Draft genome sequence of CBS 2479, the standard type strain of Trichosporon asahii.</title>
        <authorList>
            <person name="Yang R.Y."/>
            <person name="Li H.T."/>
            <person name="Zhu H."/>
            <person name="Zhou G.P."/>
            <person name="Wang M."/>
            <person name="Wang L."/>
        </authorList>
    </citation>
    <scope>NUCLEOTIDE SEQUENCE [LARGE SCALE GENOMIC DNA]</scope>
    <source>
        <strain evidence="4">ATCC 90039 / CBS 2479 / JCM 2466 / KCTC 7840 / NCYC 2677 / UAMH 7654</strain>
    </source>
</reference>
<dbReference type="PANTHER" id="PTHR10696:SF21">
    <property type="entry name" value="TAUD_TFDA-LIKE DOMAIN-CONTAINING PROTEIN"/>
    <property type="match status" value="1"/>
</dbReference>
<dbReference type="PANTHER" id="PTHR10696">
    <property type="entry name" value="GAMMA-BUTYROBETAINE HYDROXYLASE-RELATED"/>
    <property type="match status" value="1"/>
</dbReference>
<dbReference type="GeneID" id="25986055"/>
<keyword evidence="3" id="KW-0223">Dioxygenase</keyword>
<protein>
    <submittedName>
        <fullName evidence="3">Taurine catabolism dioxygenase TauD</fullName>
    </submittedName>
</protein>
<keyword evidence="1" id="KW-0560">Oxidoreductase</keyword>
<dbReference type="OrthoDB" id="408743at2759"/>
<dbReference type="AlphaFoldDB" id="J6EUY7"/>
<dbReference type="GO" id="GO:0051213">
    <property type="term" value="F:dioxygenase activity"/>
    <property type="evidence" value="ECO:0007669"/>
    <property type="project" value="UniProtKB-KW"/>
</dbReference>
<dbReference type="Gene3D" id="3.60.130.10">
    <property type="entry name" value="Clavaminate synthase-like"/>
    <property type="match status" value="1"/>
</dbReference>
<dbReference type="VEuPathDB" id="FungiDB:A1Q1_02541"/>
<proteinExistence type="predicted"/>
<dbReference type="RefSeq" id="XP_014179278.1">
    <property type="nucleotide sequence ID" value="XM_014323803.1"/>
</dbReference>
<feature type="domain" description="TauD/TfdA-like" evidence="2">
    <location>
        <begin position="69"/>
        <end position="351"/>
    </location>
</feature>
<name>J6EUY7_TRIAS</name>
<evidence type="ECO:0000313" key="3">
    <source>
        <dbReference type="EMBL" id="EJT48409.1"/>
    </source>
</evidence>
<dbReference type="KEGG" id="tasa:A1Q1_02541"/>
<comment type="caution">
    <text evidence="3">The sequence shown here is derived from an EMBL/GenBank/DDBJ whole genome shotgun (WGS) entry which is preliminary data.</text>
</comment>
<evidence type="ECO:0000256" key="1">
    <source>
        <dbReference type="ARBA" id="ARBA00023002"/>
    </source>
</evidence>
<dbReference type="HOGENOM" id="CLU_044153_2_0_1"/>
<dbReference type="SUPFAM" id="SSF51197">
    <property type="entry name" value="Clavaminate synthase-like"/>
    <property type="match status" value="1"/>
</dbReference>
<dbReference type="InterPro" id="IPR003819">
    <property type="entry name" value="TauD/TfdA-like"/>
</dbReference>
<dbReference type="InterPro" id="IPR050411">
    <property type="entry name" value="AlphaKG_dependent_hydroxylases"/>
</dbReference>
<organism evidence="3 4">
    <name type="scientific">Trichosporon asahii var. asahii (strain ATCC 90039 / CBS 2479 / JCM 2466 / KCTC 7840 / NBRC 103889/ NCYC 2677 / UAMH 7654)</name>
    <name type="common">Yeast</name>
    <dbReference type="NCBI Taxonomy" id="1186058"/>
    <lineage>
        <taxon>Eukaryota</taxon>
        <taxon>Fungi</taxon>
        <taxon>Dikarya</taxon>
        <taxon>Basidiomycota</taxon>
        <taxon>Agaricomycotina</taxon>
        <taxon>Tremellomycetes</taxon>
        <taxon>Trichosporonales</taxon>
        <taxon>Trichosporonaceae</taxon>
        <taxon>Trichosporon</taxon>
    </lineage>
</organism>